<dbReference type="RefSeq" id="WP_413258937.1">
    <property type="nucleotide sequence ID" value="NZ_JBHFNS010000073.1"/>
</dbReference>
<evidence type="ECO:0000313" key="2">
    <source>
        <dbReference type="EMBL" id="MFB2937455.1"/>
    </source>
</evidence>
<feature type="domain" description="DUF5615" evidence="1">
    <location>
        <begin position="5"/>
        <end position="90"/>
    </location>
</feature>
<sequence>MSLALYMDENVARQITTGLRQRGVEVLTVQEDGLTSFPDPIVLDRATELQRLLFTQDQDFLAEASRLDTPRPISARILGSQTHHNLAELLQPG</sequence>
<reference evidence="2 3" key="1">
    <citation type="submission" date="2024-09" db="EMBL/GenBank/DDBJ databases">
        <title>Floridaenema gen nov. (Aerosakkonemataceae, Aerosakkonematales ord. nov., Cyanobacteria) from benthic tropical and subtropical fresh waters, with the description of four new species.</title>
        <authorList>
            <person name="Moretto J.A."/>
            <person name="Berthold D.E."/>
            <person name="Lefler F.W."/>
            <person name="Huang I.-S."/>
            <person name="Laughinghouse H. IV."/>
        </authorList>
    </citation>
    <scope>NUCLEOTIDE SEQUENCE [LARGE SCALE GENOMIC DNA]</scope>
    <source>
        <strain evidence="2 3">BLCC-F154</strain>
    </source>
</reference>
<name>A0ABV4YHW6_9CYAN</name>
<accession>A0ABV4YHW6</accession>
<dbReference type="EMBL" id="JBHFNS010000073">
    <property type="protein sequence ID" value="MFB2937455.1"/>
    <property type="molecule type" value="Genomic_DNA"/>
</dbReference>
<dbReference type="Pfam" id="PF18480">
    <property type="entry name" value="DUF5615"/>
    <property type="match status" value="1"/>
</dbReference>
<evidence type="ECO:0000259" key="1">
    <source>
        <dbReference type="Pfam" id="PF18480"/>
    </source>
</evidence>
<protein>
    <submittedName>
        <fullName evidence="2">DUF5615 family PIN-like protein</fullName>
    </submittedName>
</protein>
<comment type="caution">
    <text evidence="2">The sequence shown here is derived from an EMBL/GenBank/DDBJ whole genome shotgun (WGS) entry which is preliminary data.</text>
</comment>
<gene>
    <name evidence="2" type="ORF">ACE1B6_19580</name>
</gene>
<keyword evidence="3" id="KW-1185">Reference proteome</keyword>
<evidence type="ECO:0000313" key="3">
    <source>
        <dbReference type="Proteomes" id="UP001576776"/>
    </source>
</evidence>
<proteinExistence type="predicted"/>
<dbReference type="InterPro" id="IPR041049">
    <property type="entry name" value="DUF5615"/>
</dbReference>
<dbReference type="Proteomes" id="UP001576776">
    <property type="component" value="Unassembled WGS sequence"/>
</dbReference>
<organism evidence="2 3">
    <name type="scientific">Floridaenema fluviatile BLCC-F154</name>
    <dbReference type="NCBI Taxonomy" id="3153640"/>
    <lineage>
        <taxon>Bacteria</taxon>
        <taxon>Bacillati</taxon>
        <taxon>Cyanobacteriota</taxon>
        <taxon>Cyanophyceae</taxon>
        <taxon>Oscillatoriophycideae</taxon>
        <taxon>Aerosakkonematales</taxon>
        <taxon>Aerosakkonemataceae</taxon>
        <taxon>Floridanema</taxon>
        <taxon>Floridanema fluviatile</taxon>
    </lineage>
</organism>